<gene>
    <name evidence="1" type="ORF">APLA_LOCUS10594</name>
</gene>
<proteinExistence type="predicted"/>
<dbReference type="Proteomes" id="UP000494106">
    <property type="component" value="Unassembled WGS sequence"/>
</dbReference>
<protein>
    <submittedName>
        <fullName evidence="1">Uncharacterized protein</fullName>
    </submittedName>
</protein>
<name>A0A8S1AK85_ARCPL</name>
<accession>A0A8S1AK85</accession>
<dbReference type="EMBL" id="CADEBC010000525">
    <property type="protein sequence ID" value="CAB3245784.1"/>
    <property type="molecule type" value="Genomic_DNA"/>
</dbReference>
<comment type="caution">
    <text evidence="1">The sequence shown here is derived from an EMBL/GenBank/DDBJ whole genome shotgun (WGS) entry which is preliminary data.</text>
</comment>
<organism evidence="1 2">
    <name type="scientific">Arctia plantaginis</name>
    <name type="common">Wood tiger moth</name>
    <name type="synonym">Phalaena plantaginis</name>
    <dbReference type="NCBI Taxonomy" id="874455"/>
    <lineage>
        <taxon>Eukaryota</taxon>
        <taxon>Metazoa</taxon>
        <taxon>Ecdysozoa</taxon>
        <taxon>Arthropoda</taxon>
        <taxon>Hexapoda</taxon>
        <taxon>Insecta</taxon>
        <taxon>Pterygota</taxon>
        <taxon>Neoptera</taxon>
        <taxon>Endopterygota</taxon>
        <taxon>Lepidoptera</taxon>
        <taxon>Glossata</taxon>
        <taxon>Ditrysia</taxon>
        <taxon>Noctuoidea</taxon>
        <taxon>Erebidae</taxon>
        <taxon>Arctiinae</taxon>
        <taxon>Arctia</taxon>
    </lineage>
</organism>
<sequence>MGYGQDTIMTLDKSVVDQFEIVTDQEAFLMAKELAKQEGILCGPAIGYQCDCAGVLTHNHLHLLCPAVVLADGIRKYMTKFVSDLRVWMEARLVMDPPEPCLSVICRSNAI</sequence>
<dbReference type="Gene3D" id="3.40.50.1100">
    <property type="match status" value="1"/>
</dbReference>
<dbReference type="OrthoDB" id="7455930at2759"/>
<keyword evidence="2" id="KW-1185">Reference proteome</keyword>
<evidence type="ECO:0000313" key="1">
    <source>
        <dbReference type="EMBL" id="CAB3245784.1"/>
    </source>
</evidence>
<dbReference type="SUPFAM" id="SSF53686">
    <property type="entry name" value="Tryptophan synthase beta subunit-like PLP-dependent enzymes"/>
    <property type="match status" value="1"/>
</dbReference>
<dbReference type="InterPro" id="IPR036052">
    <property type="entry name" value="TrpB-like_PALP_sf"/>
</dbReference>
<dbReference type="AlphaFoldDB" id="A0A8S1AK85"/>
<evidence type="ECO:0000313" key="2">
    <source>
        <dbReference type="Proteomes" id="UP000494106"/>
    </source>
</evidence>
<reference evidence="1 2" key="1">
    <citation type="submission" date="2020-04" db="EMBL/GenBank/DDBJ databases">
        <authorList>
            <person name="Wallbank WR R."/>
            <person name="Pardo Diaz C."/>
            <person name="Kozak K."/>
            <person name="Martin S."/>
            <person name="Jiggins C."/>
            <person name="Moest M."/>
            <person name="Warren A I."/>
            <person name="Byers J.R.P. K."/>
            <person name="Montejo-Kovacevich G."/>
            <person name="Yen C E."/>
        </authorList>
    </citation>
    <scope>NUCLEOTIDE SEQUENCE [LARGE SCALE GENOMIC DNA]</scope>
</reference>